<comment type="caution">
    <text evidence="1">The sequence shown here is derived from an EMBL/GenBank/DDBJ whole genome shotgun (WGS) entry which is preliminary data.</text>
</comment>
<sequence length="95" mass="10725">MLVGEKILRETTVHSGHSSGKNGESMRPRALPIEVITCSTSLRRISAGAVIYRLLHLFLLSSLFSLPELGNLLKMEWEKRIRERGGVIEEWLVLP</sequence>
<dbReference type="AlphaFoldDB" id="A0AAV5TUL0"/>
<name>A0AAV5TUL0_9BILA</name>
<dbReference type="Proteomes" id="UP001432027">
    <property type="component" value="Unassembled WGS sequence"/>
</dbReference>
<evidence type="ECO:0008006" key="3">
    <source>
        <dbReference type="Google" id="ProtNLM"/>
    </source>
</evidence>
<organism evidence="1 2">
    <name type="scientific">Pristionchus entomophagus</name>
    <dbReference type="NCBI Taxonomy" id="358040"/>
    <lineage>
        <taxon>Eukaryota</taxon>
        <taxon>Metazoa</taxon>
        <taxon>Ecdysozoa</taxon>
        <taxon>Nematoda</taxon>
        <taxon>Chromadorea</taxon>
        <taxon>Rhabditida</taxon>
        <taxon>Rhabditina</taxon>
        <taxon>Diplogasteromorpha</taxon>
        <taxon>Diplogasteroidea</taxon>
        <taxon>Neodiplogasteridae</taxon>
        <taxon>Pristionchus</taxon>
    </lineage>
</organism>
<evidence type="ECO:0000313" key="2">
    <source>
        <dbReference type="Proteomes" id="UP001432027"/>
    </source>
</evidence>
<proteinExistence type="predicted"/>
<accession>A0AAV5TUL0</accession>
<dbReference type="EMBL" id="BTSX01000005">
    <property type="protein sequence ID" value="GMS97961.1"/>
    <property type="molecule type" value="Genomic_DNA"/>
</dbReference>
<gene>
    <name evidence="1" type="ORF">PENTCL1PPCAC_20136</name>
</gene>
<protein>
    <recommendedName>
        <fullName evidence="3">Ribosomal protein</fullName>
    </recommendedName>
</protein>
<keyword evidence="2" id="KW-1185">Reference proteome</keyword>
<reference evidence="1" key="1">
    <citation type="submission" date="2023-10" db="EMBL/GenBank/DDBJ databases">
        <title>Genome assembly of Pristionchus species.</title>
        <authorList>
            <person name="Yoshida K."/>
            <person name="Sommer R.J."/>
        </authorList>
    </citation>
    <scope>NUCLEOTIDE SEQUENCE</scope>
    <source>
        <strain evidence="1">RS0144</strain>
    </source>
</reference>
<evidence type="ECO:0000313" key="1">
    <source>
        <dbReference type="EMBL" id="GMS97961.1"/>
    </source>
</evidence>